<proteinExistence type="predicted"/>
<protein>
    <recommendedName>
        <fullName evidence="4">DUF2306 domain-containing protein</fullName>
    </recommendedName>
</protein>
<evidence type="ECO:0000256" key="1">
    <source>
        <dbReference type="SAM" id="Phobius"/>
    </source>
</evidence>
<dbReference type="RefSeq" id="WP_380044188.1">
    <property type="nucleotide sequence ID" value="NZ_JBHLTC010000005.1"/>
</dbReference>
<keyword evidence="1" id="KW-1133">Transmembrane helix</keyword>
<dbReference type="Proteomes" id="UP001589890">
    <property type="component" value="Unassembled WGS sequence"/>
</dbReference>
<feature type="transmembrane region" description="Helical" evidence="1">
    <location>
        <begin position="6"/>
        <end position="26"/>
    </location>
</feature>
<organism evidence="2 3">
    <name type="scientific">Kribbella deserti</name>
    <dbReference type="NCBI Taxonomy" id="1926257"/>
    <lineage>
        <taxon>Bacteria</taxon>
        <taxon>Bacillati</taxon>
        <taxon>Actinomycetota</taxon>
        <taxon>Actinomycetes</taxon>
        <taxon>Propionibacteriales</taxon>
        <taxon>Kribbellaceae</taxon>
        <taxon>Kribbella</taxon>
    </lineage>
</organism>
<accession>A0ABV6QFT1</accession>
<dbReference type="EMBL" id="JBHLTC010000005">
    <property type="protein sequence ID" value="MFC0623489.1"/>
    <property type="molecule type" value="Genomic_DNA"/>
</dbReference>
<keyword evidence="1" id="KW-0472">Membrane</keyword>
<evidence type="ECO:0000313" key="3">
    <source>
        <dbReference type="Proteomes" id="UP001589890"/>
    </source>
</evidence>
<comment type="caution">
    <text evidence="2">The sequence shown here is derived from an EMBL/GenBank/DDBJ whole genome shotgun (WGS) entry which is preliminary data.</text>
</comment>
<gene>
    <name evidence="2" type="ORF">ACFFGN_05405</name>
</gene>
<feature type="transmembrane region" description="Helical" evidence="1">
    <location>
        <begin position="33"/>
        <end position="53"/>
    </location>
</feature>
<feature type="transmembrane region" description="Helical" evidence="1">
    <location>
        <begin position="96"/>
        <end position="117"/>
    </location>
</feature>
<keyword evidence="1" id="KW-0812">Transmembrane</keyword>
<keyword evidence="3" id="KW-1185">Reference proteome</keyword>
<feature type="transmembrane region" description="Helical" evidence="1">
    <location>
        <begin position="123"/>
        <end position="141"/>
    </location>
</feature>
<evidence type="ECO:0000313" key="2">
    <source>
        <dbReference type="EMBL" id="MFC0623489.1"/>
    </source>
</evidence>
<feature type="transmembrane region" description="Helical" evidence="1">
    <location>
        <begin position="59"/>
        <end position="76"/>
    </location>
</feature>
<sequence length="154" mass="16580">MWHTVFIVLHAASGVVAFGAGCVAVRRQAWFPYYFWSLALLDIFMVISVAIGWRDMTTTARAVFSGLIVLGAYMMWRAIQAARARPAAGTPPSAPYLDHLGFTLIALFEGFAIVAAIDLGAPAWLVVAIAVGGVLAGTLMVKRQKFQLTTPHTA</sequence>
<reference evidence="2 3" key="1">
    <citation type="submission" date="2024-09" db="EMBL/GenBank/DDBJ databases">
        <authorList>
            <person name="Sun Q."/>
            <person name="Mori K."/>
        </authorList>
    </citation>
    <scope>NUCLEOTIDE SEQUENCE [LARGE SCALE GENOMIC DNA]</scope>
    <source>
        <strain evidence="2 3">CGMCC 1.15906</strain>
    </source>
</reference>
<name>A0ABV6QFT1_9ACTN</name>
<evidence type="ECO:0008006" key="4">
    <source>
        <dbReference type="Google" id="ProtNLM"/>
    </source>
</evidence>